<name>A0ABV9KRT6_9BACT</name>
<reference evidence="2" key="1">
    <citation type="journal article" date="2019" name="Int. J. Syst. Evol. Microbiol.">
        <title>The Global Catalogue of Microorganisms (GCM) 10K type strain sequencing project: providing services to taxonomists for standard genome sequencing and annotation.</title>
        <authorList>
            <consortium name="The Broad Institute Genomics Platform"/>
            <consortium name="The Broad Institute Genome Sequencing Center for Infectious Disease"/>
            <person name="Wu L."/>
            <person name="Ma J."/>
        </authorList>
    </citation>
    <scope>NUCLEOTIDE SEQUENCE [LARGE SCALE GENOMIC DNA]</scope>
    <source>
        <strain evidence="2">CCUG 66188</strain>
    </source>
</reference>
<comment type="caution">
    <text evidence="1">The sequence shown here is derived from an EMBL/GenBank/DDBJ whole genome shotgun (WGS) entry which is preliminary data.</text>
</comment>
<keyword evidence="2" id="KW-1185">Reference proteome</keyword>
<sequence>MWRIIDNAGTLYSGKEDDIKIIYDQIRNGKIKQKWKEDLLLVEVHGIIR</sequence>
<dbReference type="EMBL" id="JBHSGN010000024">
    <property type="protein sequence ID" value="MFC4672724.1"/>
    <property type="molecule type" value="Genomic_DNA"/>
</dbReference>
<protein>
    <submittedName>
        <fullName evidence="1">Uncharacterized protein</fullName>
    </submittedName>
</protein>
<organism evidence="1 2">
    <name type="scientific">Dysgonomonas termitidis</name>
    <dbReference type="NCBI Taxonomy" id="1516126"/>
    <lineage>
        <taxon>Bacteria</taxon>
        <taxon>Pseudomonadati</taxon>
        <taxon>Bacteroidota</taxon>
        <taxon>Bacteroidia</taxon>
        <taxon>Bacteroidales</taxon>
        <taxon>Dysgonomonadaceae</taxon>
        <taxon>Dysgonomonas</taxon>
    </lineage>
</organism>
<evidence type="ECO:0000313" key="2">
    <source>
        <dbReference type="Proteomes" id="UP001596023"/>
    </source>
</evidence>
<proteinExistence type="predicted"/>
<accession>A0ABV9KRT6</accession>
<gene>
    <name evidence="1" type="ORF">ACFO6W_03350</name>
</gene>
<dbReference type="RefSeq" id="WP_379993924.1">
    <property type="nucleotide sequence ID" value="NZ_JBHSGN010000024.1"/>
</dbReference>
<evidence type="ECO:0000313" key="1">
    <source>
        <dbReference type="EMBL" id="MFC4672724.1"/>
    </source>
</evidence>
<dbReference type="Proteomes" id="UP001596023">
    <property type="component" value="Unassembled WGS sequence"/>
</dbReference>